<evidence type="ECO:0000259" key="2">
    <source>
        <dbReference type="Pfam" id="PF10551"/>
    </source>
</evidence>
<feature type="domain" description="MULE transposase" evidence="2">
    <location>
        <begin position="37"/>
        <end position="129"/>
    </location>
</feature>
<evidence type="ECO:0000256" key="1">
    <source>
        <dbReference type="SAM" id="MobiDB-lite"/>
    </source>
</evidence>
<proteinExistence type="predicted"/>
<reference evidence="3 4" key="1">
    <citation type="submission" date="2016-03" db="EMBL/GenBank/DDBJ databases">
        <title>EvidentialGene: Evidence-directed Construction of Genes on Genomes.</title>
        <authorList>
            <person name="Gilbert D.G."/>
            <person name="Choi J.-H."/>
            <person name="Mockaitis K."/>
            <person name="Colbourne J."/>
            <person name="Pfrender M."/>
        </authorList>
    </citation>
    <scope>NUCLEOTIDE SEQUENCE [LARGE SCALE GENOMIC DNA]</scope>
    <source>
        <strain evidence="3 4">Xinb3</strain>
        <tissue evidence="3">Complete organism</tissue>
    </source>
</reference>
<name>A0A164NYY3_9CRUS</name>
<dbReference type="Proteomes" id="UP000076858">
    <property type="component" value="Unassembled WGS sequence"/>
</dbReference>
<feature type="region of interest" description="Disordered" evidence="1">
    <location>
        <begin position="404"/>
        <end position="429"/>
    </location>
</feature>
<dbReference type="EMBL" id="LRGB01002773">
    <property type="protein sequence ID" value="KZS06365.1"/>
    <property type="molecule type" value="Genomic_DNA"/>
</dbReference>
<keyword evidence="4" id="KW-1185">Reference proteome</keyword>
<organism evidence="3 4">
    <name type="scientific">Daphnia magna</name>
    <dbReference type="NCBI Taxonomy" id="35525"/>
    <lineage>
        <taxon>Eukaryota</taxon>
        <taxon>Metazoa</taxon>
        <taxon>Ecdysozoa</taxon>
        <taxon>Arthropoda</taxon>
        <taxon>Crustacea</taxon>
        <taxon>Branchiopoda</taxon>
        <taxon>Diplostraca</taxon>
        <taxon>Cladocera</taxon>
        <taxon>Anomopoda</taxon>
        <taxon>Daphniidae</taxon>
        <taxon>Daphnia</taxon>
    </lineage>
</organism>
<evidence type="ECO:0000313" key="3">
    <source>
        <dbReference type="EMBL" id="KZS06365.1"/>
    </source>
</evidence>
<dbReference type="OrthoDB" id="90756at2759"/>
<comment type="caution">
    <text evidence="3">The sequence shown here is derived from an EMBL/GenBank/DDBJ whole genome shotgun (WGS) entry which is preliminary data.</text>
</comment>
<dbReference type="Pfam" id="PF10551">
    <property type="entry name" value="MULE"/>
    <property type="match status" value="1"/>
</dbReference>
<gene>
    <name evidence="3" type="ORF">APZ42_030212</name>
</gene>
<accession>A0A164NYY3</accession>
<dbReference type="InterPro" id="IPR018289">
    <property type="entry name" value="MULE_transposase_dom"/>
</dbReference>
<protein>
    <recommendedName>
        <fullName evidence="2">MULE transposase domain-containing protein</fullName>
    </recommendedName>
</protein>
<dbReference type="AlphaFoldDB" id="A0A164NYY3"/>
<sequence length="429" mass="49151">MDLNGANQFFFGRVTAGDGEALVFVNVEFIASHEMHMDGNFPATPRGFYQLASLHAISYGTAIAVASFLVSNKSRALYECCLCRLLEVSQQIKGRVPEPSLFVSDYELSILQSMSTVFPTGRARGCYYHSGMSKYRYACYLGLGPSYRVNHDIKRLVKMAISIAFLYPDRAWNGFEELLNYANEISNAVDAESRVRVHQFVNYIRSFWIDRIGPQRFSVYMDNNRTNNQMEANHRSFNNHIGNPHLNPLYFLVNLKLIFSARWKKIKLLSFRSTSRVWAGKTEYTYLAFRDGTPVRDRRRREYLMAAAYHFEPVEVQFEERNAEELYRLLHEVRVAFEALLDVPQADLHVPDVGVQADKIVEIEVILENRVEIAAVEDPVAGVVRGRGRGRPREKGRVRYQAILRPAPRQEGNDSAVVDPEADYRRGRG</sequence>
<evidence type="ECO:0000313" key="4">
    <source>
        <dbReference type="Proteomes" id="UP000076858"/>
    </source>
</evidence>